<gene>
    <name evidence="1" type="ORF">CAXC1_260036</name>
</gene>
<organism evidence="1 2">
    <name type="scientific">Candidatus Xenohaliotis californiensis</name>
    <dbReference type="NCBI Taxonomy" id="84677"/>
    <lineage>
        <taxon>Bacteria</taxon>
        <taxon>Pseudomonadati</taxon>
        <taxon>Pseudomonadota</taxon>
        <taxon>Alphaproteobacteria</taxon>
        <taxon>Rickettsiales</taxon>
        <taxon>Anaplasmataceae</taxon>
        <taxon>Candidatus Xenohaliotis</taxon>
    </lineage>
</organism>
<accession>A0ABP0EVI6</accession>
<comment type="caution">
    <text evidence="1">The sequence shown here is derived from an EMBL/GenBank/DDBJ whole genome shotgun (WGS) entry which is preliminary data.</text>
</comment>
<proteinExistence type="predicted"/>
<evidence type="ECO:0000313" key="2">
    <source>
        <dbReference type="Proteomes" id="UP001314181"/>
    </source>
</evidence>
<protein>
    <recommendedName>
        <fullName evidence="3">DUF4435 domain-containing protein</fullName>
    </recommendedName>
</protein>
<evidence type="ECO:0000313" key="1">
    <source>
        <dbReference type="EMBL" id="CAK8162950.1"/>
    </source>
</evidence>
<reference evidence="1 2" key="1">
    <citation type="submission" date="2024-01" db="EMBL/GenBank/DDBJ databases">
        <authorList>
            <person name="Kunselman E."/>
        </authorList>
    </citation>
    <scope>NUCLEOTIDE SEQUENCE [LARGE SCALE GENOMIC DNA]</scope>
    <source>
        <strain evidence="1">2 abalone samples</strain>
    </source>
</reference>
<sequence length="308" mass="35108">MHKNLTVKDSNTMVLHLGNEVAKNKWDDLFISNHNMVSHLILSSSVAIDYKKNNFNGLYDVVLSNDQDFFYSDAEKILERMYTNNIGESAWYGAGYKEAFNKLIADDRVFLPIHNPSFAIYFSHDNLILKSIGIDNIAKNDLAVALVKKIKLSLADRNDVVHHIHSVKIEVFNNYIVFHGFAALDNFVTFLVEILRSLSSVSDDVKDKLLEISLVNFLNKEIANLKVILQHSSSHPLYKHRIAALILIDVFESMKKKKIDKLSKSDLITLSDAFHGVDAFENTPPIIMRSVVKLRYRFTDLVAKIIKN</sequence>
<dbReference type="Proteomes" id="UP001314181">
    <property type="component" value="Unassembled WGS sequence"/>
</dbReference>
<dbReference type="EMBL" id="CAWVOK010000018">
    <property type="protein sequence ID" value="CAK8162950.1"/>
    <property type="molecule type" value="Genomic_DNA"/>
</dbReference>
<name>A0ABP0EVI6_9RICK</name>
<keyword evidence="2" id="KW-1185">Reference proteome</keyword>
<dbReference type="RefSeq" id="WP_338363955.1">
    <property type="nucleotide sequence ID" value="NZ_CAWVOK010000018.1"/>
</dbReference>
<evidence type="ECO:0008006" key="3">
    <source>
        <dbReference type="Google" id="ProtNLM"/>
    </source>
</evidence>